<dbReference type="InterPro" id="IPR016166">
    <property type="entry name" value="FAD-bd_PCMH"/>
</dbReference>
<evidence type="ECO:0000256" key="5">
    <source>
        <dbReference type="ARBA" id="ARBA00023002"/>
    </source>
</evidence>
<sequence length="916" mass="101053">MTLFNDLKQSIQGTILSDPASLGIYSVDASIYEVMPTAVVLPKNINDIRSAVKIAAKHHIPITPRGAATGITGGCLGSGIILDLSLHLNRILEINLEQEYALCEPGVVQDRLNDALRTNGYRLGPDTSTGNRATLGGMLANNAAGARSLKYGRMIDHVLEVEMILATGEIITFGPNTPVQHPIVQKILQMCNQNKEEIKKRFPSIPRRVSGYNLDALLGDGIPNLCPLIVGSEGTLGVVTKIKVAIAPLPKQTSLSVIHFDDMIEGLSEVPRLLSFNPISLEMIDRNILEAGQTSPALKDKLDWLHGNPAMVLVAEFEGDPDQALEKPIGYAQTILKDPKIQEHVWLVRKAGLGLLLSKRSYSRAIAFIEDISVDPQNIAEFMQEFLAYLEKKGKRAGIYGHAGSGCLHIRPYIDLRDPKERQTMKQIQEHVADLVMQYGGTLSGEHGDGLVRSWLTSKLYGENIYSLFKQVKEIFDPNHLMNPGKIVRAPPFLQNLRKTPVKSLDTFLDFSKEGGIELSADLCNGNAQCRKKEGTMCPSFQATGREYDSTRARAQTLRGILHGSLSADGLASKELYHVLDLCLQCKGCKSECPSQVDMAKMKTEFLHHFHKKHGLTLRDRIFGHIGTINQISSHFPRLFNAIGKTRPAKKMIETLGITSQRELPELALKRFSKWFSKHPKIGGRKILLFNDTFNEFNCPEVGIAAVKVLEKLGYQIISPPWTCCGRTLISKGMLDSAKVQAEKLIATLLPYAKENIPIIGLEPSCLLTIKDDFQGLLGYENPDLKIVNAMSQTFDQFIASHHKLPFQNTKDSVKLHGHCHQKALTGTSSAMKILHTLGNPSEIPSGCCGMAGSFGYEKEHYQISMAIGELKLFPAVRQTEDPIIADGFSCRCQIAHATGKTPLHLAQYLANLKYV</sequence>
<evidence type="ECO:0000256" key="1">
    <source>
        <dbReference type="ARBA" id="ARBA00001974"/>
    </source>
</evidence>
<dbReference type="GO" id="GO:0008720">
    <property type="term" value="F:D-lactate dehydrogenase (NAD+) activity"/>
    <property type="evidence" value="ECO:0007669"/>
    <property type="project" value="TreeGrafter"/>
</dbReference>
<dbReference type="InterPro" id="IPR004017">
    <property type="entry name" value="Cys_rich_dom"/>
</dbReference>
<name>F8LA16_9BACT</name>
<dbReference type="PROSITE" id="PS00198">
    <property type="entry name" value="4FE4S_FER_1"/>
    <property type="match status" value="1"/>
</dbReference>
<evidence type="ECO:0000256" key="4">
    <source>
        <dbReference type="ARBA" id="ARBA00022827"/>
    </source>
</evidence>
<accession>F8LA16</accession>
<dbReference type="GO" id="GO:0004458">
    <property type="term" value="F:D-lactate dehydrogenase (cytochrome) activity"/>
    <property type="evidence" value="ECO:0007669"/>
    <property type="project" value="TreeGrafter"/>
</dbReference>
<dbReference type="InterPro" id="IPR036318">
    <property type="entry name" value="FAD-bd_PCMH-like_sf"/>
</dbReference>
<dbReference type="InterPro" id="IPR009051">
    <property type="entry name" value="Helical_ferredxn"/>
</dbReference>
<keyword evidence="4" id="KW-0274">FAD</keyword>
<dbReference type="Pfam" id="PF02754">
    <property type="entry name" value="CCG"/>
    <property type="match status" value="2"/>
</dbReference>
<evidence type="ECO:0000256" key="6">
    <source>
        <dbReference type="ARBA" id="ARBA00023004"/>
    </source>
</evidence>
<dbReference type="PROSITE" id="PS51387">
    <property type="entry name" value="FAD_PCMH"/>
    <property type="match status" value="1"/>
</dbReference>
<protein>
    <submittedName>
        <fullName evidence="9">FAD linked oxidase domain-containing protein</fullName>
    </submittedName>
</protein>
<feature type="domain" description="FAD-binding PCMH-type" evidence="8">
    <location>
        <begin position="32"/>
        <end position="249"/>
    </location>
</feature>
<dbReference type="Pfam" id="PF02913">
    <property type="entry name" value="FAD-oxidase_C"/>
    <property type="match status" value="1"/>
</dbReference>
<dbReference type="InterPro" id="IPR016171">
    <property type="entry name" value="Vanillyl_alc_oxidase_C-sub2"/>
</dbReference>
<dbReference type="GO" id="GO:0046872">
    <property type="term" value="F:metal ion binding"/>
    <property type="evidence" value="ECO:0007669"/>
    <property type="project" value="UniProtKB-KW"/>
</dbReference>
<dbReference type="InterPro" id="IPR017896">
    <property type="entry name" value="4Fe4S_Fe-S-bd"/>
</dbReference>
<keyword evidence="5" id="KW-0560">Oxidoreductase</keyword>
<keyword evidence="2" id="KW-0285">Flavoprotein</keyword>
<evidence type="ECO:0000256" key="3">
    <source>
        <dbReference type="ARBA" id="ARBA00022723"/>
    </source>
</evidence>
<dbReference type="SUPFAM" id="SSF56176">
    <property type="entry name" value="FAD-binding/transporter-associated domain-like"/>
    <property type="match status" value="1"/>
</dbReference>
<dbReference type="SUPFAM" id="SSF46548">
    <property type="entry name" value="alpha-helical ferredoxin"/>
    <property type="match status" value="1"/>
</dbReference>
<dbReference type="Pfam" id="PF13183">
    <property type="entry name" value="Fer4_8"/>
    <property type="match status" value="1"/>
</dbReference>
<dbReference type="PANTHER" id="PTHR11748">
    <property type="entry name" value="D-LACTATE DEHYDROGENASE"/>
    <property type="match status" value="1"/>
</dbReference>
<dbReference type="EMBL" id="FR872598">
    <property type="protein sequence ID" value="CCB90323.1"/>
    <property type="molecule type" value="Genomic_DNA"/>
</dbReference>
<dbReference type="InterPro" id="IPR004113">
    <property type="entry name" value="FAD-bd_oxidored_4_C"/>
</dbReference>
<dbReference type="InterPro" id="IPR016164">
    <property type="entry name" value="FAD-linked_Oxase-like_C"/>
</dbReference>
<dbReference type="GO" id="GO:0071949">
    <property type="term" value="F:FAD binding"/>
    <property type="evidence" value="ECO:0007669"/>
    <property type="project" value="InterPro"/>
</dbReference>
<dbReference type="AlphaFoldDB" id="F8LA16"/>
<keyword evidence="3" id="KW-0479">Metal-binding</keyword>
<dbReference type="Gene3D" id="3.30.70.2740">
    <property type="match status" value="1"/>
</dbReference>
<evidence type="ECO:0000256" key="7">
    <source>
        <dbReference type="ARBA" id="ARBA00023014"/>
    </source>
</evidence>
<dbReference type="GO" id="GO:0051536">
    <property type="term" value="F:iron-sulfur cluster binding"/>
    <property type="evidence" value="ECO:0007669"/>
    <property type="project" value="UniProtKB-KW"/>
</dbReference>
<proteinExistence type="predicted"/>
<gene>
    <name evidence="9" type="ORF">WCH_DF19940</name>
</gene>
<dbReference type="Gene3D" id="1.10.1060.10">
    <property type="entry name" value="Alpha-helical ferredoxin"/>
    <property type="match status" value="1"/>
</dbReference>
<evidence type="ECO:0000259" key="8">
    <source>
        <dbReference type="PROSITE" id="PS51387"/>
    </source>
</evidence>
<evidence type="ECO:0000256" key="2">
    <source>
        <dbReference type="ARBA" id="ARBA00022630"/>
    </source>
</evidence>
<organism evidence="9">
    <name type="scientific">Waddlia chondrophila 2032/99</name>
    <dbReference type="NCBI Taxonomy" id="765953"/>
    <lineage>
        <taxon>Bacteria</taxon>
        <taxon>Pseudomonadati</taxon>
        <taxon>Chlamydiota</taxon>
        <taxon>Chlamydiia</taxon>
        <taxon>Parachlamydiales</taxon>
        <taxon>Waddliaceae</taxon>
        <taxon>Waddlia</taxon>
    </lineage>
</organism>
<keyword evidence="6" id="KW-0408">Iron</keyword>
<dbReference type="Gene3D" id="1.10.45.10">
    <property type="entry name" value="Vanillyl-alcohol Oxidase, Chain A, domain 4"/>
    <property type="match status" value="1"/>
</dbReference>
<dbReference type="InterPro" id="IPR006094">
    <property type="entry name" value="Oxid_FAD_bind_N"/>
</dbReference>
<dbReference type="Pfam" id="PF01565">
    <property type="entry name" value="FAD_binding_4"/>
    <property type="match status" value="1"/>
</dbReference>
<dbReference type="PANTHER" id="PTHR11748:SF119">
    <property type="entry name" value="D-2-HYDROXYGLUTARATE DEHYDROGENASE"/>
    <property type="match status" value="1"/>
</dbReference>
<reference evidence="9" key="1">
    <citation type="submission" date="2011-05" db="EMBL/GenBank/DDBJ databases">
        <title>Unity in variety -- the pan-genome of the Chlamydiae.</title>
        <authorList>
            <person name="Collingro A."/>
            <person name="Tischler P."/>
            <person name="Weinmaier T."/>
            <person name="Penz T."/>
            <person name="Heinz E."/>
            <person name="Brunham R.C."/>
            <person name="Read T.D."/>
            <person name="Bavoil P.M."/>
            <person name="Sachse K."/>
            <person name="Kahane S."/>
            <person name="Friedman M.G."/>
            <person name="Rattei T."/>
            <person name="Myers G.S.A."/>
            <person name="Horn M."/>
        </authorList>
    </citation>
    <scope>NUCLEOTIDE SEQUENCE</scope>
    <source>
        <strain evidence="9">2032/99</strain>
    </source>
</reference>
<dbReference type="InterPro" id="IPR016169">
    <property type="entry name" value="FAD-bd_PCMH_sub2"/>
</dbReference>
<dbReference type="GO" id="GO:1903457">
    <property type="term" value="P:lactate catabolic process"/>
    <property type="evidence" value="ECO:0007669"/>
    <property type="project" value="TreeGrafter"/>
</dbReference>
<comment type="cofactor">
    <cofactor evidence="1">
        <name>FAD</name>
        <dbReference type="ChEBI" id="CHEBI:57692"/>
    </cofactor>
</comment>
<dbReference type="InterPro" id="IPR017900">
    <property type="entry name" value="4Fe4S_Fe_S_CS"/>
</dbReference>
<dbReference type="SUPFAM" id="SSF55103">
    <property type="entry name" value="FAD-linked oxidases, C-terminal domain"/>
    <property type="match status" value="1"/>
</dbReference>
<dbReference type="Gene3D" id="3.30.465.10">
    <property type="match status" value="1"/>
</dbReference>
<evidence type="ECO:0000313" key="9">
    <source>
        <dbReference type="EMBL" id="CCB90323.1"/>
    </source>
</evidence>
<keyword evidence="7" id="KW-0411">Iron-sulfur</keyword>